<reference evidence="2 3" key="2">
    <citation type="journal article" date="2014" name="Int. J. Syst. Evol. Microbiol.">
        <title>Methanobacterium paludis sp. nov. and a novel strain of Methanobacterium lacus isolated from northern peatlands.</title>
        <authorList>
            <person name="Cadillo-Quiroz H."/>
            <person name="Brauer S.L."/>
            <person name="Goodson N."/>
            <person name="Yavitt J.B."/>
            <person name="Zinder S.H."/>
        </authorList>
    </citation>
    <scope>NUCLEOTIDE SEQUENCE [LARGE SCALE GENOMIC DNA]</scope>
    <source>
        <strain evidence="2 3">AL-21</strain>
    </source>
</reference>
<feature type="transmembrane region" description="Helical" evidence="1">
    <location>
        <begin position="30"/>
        <end position="53"/>
    </location>
</feature>
<evidence type="ECO:0000313" key="2">
    <source>
        <dbReference type="EMBL" id="ADZ09524.1"/>
    </source>
</evidence>
<dbReference type="STRING" id="877455.Metbo_1282"/>
<proteinExistence type="predicted"/>
<dbReference type="OrthoDB" id="69551at2157"/>
<feature type="transmembrane region" description="Helical" evidence="1">
    <location>
        <begin position="7"/>
        <end position="24"/>
    </location>
</feature>
<keyword evidence="1" id="KW-1133">Transmembrane helix</keyword>
<dbReference type="eggNOG" id="arCOG06464">
    <property type="taxonomic scope" value="Archaea"/>
</dbReference>
<dbReference type="KEGG" id="mel:Metbo_1282"/>
<dbReference type="HOGENOM" id="CLU_2730476_0_0_2"/>
<name>F0T704_METLA</name>
<dbReference type="Proteomes" id="UP000007490">
    <property type="component" value="Chromosome"/>
</dbReference>
<gene>
    <name evidence="2" type="ordered locus">Metbo_1282</name>
</gene>
<evidence type="ECO:0000256" key="1">
    <source>
        <dbReference type="SAM" id="Phobius"/>
    </source>
</evidence>
<keyword evidence="1" id="KW-0812">Transmembrane</keyword>
<sequence precursor="true">MDNLKTTGWILLIASFASIVYAIIFNPTSWIVYAISLVSIPLFILSLGLVTMAKGSKDEEEEKRREPFIGY</sequence>
<keyword evidence="1" id="KW-0472">Membrane</keyword>
<evidence type="ECO:0000313" key="3">
    <source>
        <dbReference type="Proteomes" id="UP000007490"/>
    </source>
</evidence>
<accession>F0T704</accession>
<organism evidence="2 3">
    <name type="scientific">Methanobacterium lacus (strain AL-21)</name>
    <dbReference type="NCBI Taxonomy" id="877455"/>
    <lineage>
        <taxon>Archaea</taxon>
        <taxon>Methanobacteriati</taxon>
        <taxon>Methanobacteriota</taxon>
        <taxon>Methanomada group</taxon>
        <taxon>Methanobacteria</taxon>
        <taxon>Methanobacteriales</taxon>
        <taxon>Methanobacteriaceae</taxon>
        <taxon>Methanobacterium</taxon>
    </lineage>
</organism>
<dbReference type="AlphaFoldDB" id="F0T704"/>
<reference evidence="3" key="1">
    <citation type="submission" date="2011-02" db="EMBL/GenBank/DDBJ databases">
        <title>Complete sequence of Methanobacterium sp. AL-21.</title>
        <authorList>
            <consortium name="US DOE Joint Genome Institute"/>
            <person name="Lucas S."/>
            <person name="Copeland A."/>
            <person name="Lapidus A."/>
            <person name="Cheng J.-F."/>
            <person name="Goodwin L."/>
            <person name="Pitluck S."/>
            <person name="Chertkov O."/>
            <person name="Detter J.C."/>
            <person name="Han C."/>
            <person name="Tapia R."/>
            <person name="Land M."/>
            <person name="Hauser L."/>
            <person name="Kyrpides N."/>
            <person name="Ivanova N."/>
            <person name="Mikhailova N."/>
            <person name="Pagani I."/>
            <person name="Cadillo-Quiroz H."/>
            <person name="Imachi H."/>
            <person name="Zinder S."/>
            <person name="Liu W."/>
            <person name="Woyke T."/>
        </authorList>
    </citation>
    <scope>NUCLEOTIDE SEQUENCE [LARGE SCALE GENOMIC DNA]</scope>
    <source>
        <strain evidence="3">AL-21</strain>
    </source>
</reference>
<dbReference type="RefSeq" id="WP_013644875.1">
    <property type="nucleotide sequence ID" value="NC_015216.1"/>
</dbReference>
<keyword evidence="3" id="KW-1185">Reference proteome</keyword>
<dbReference type="GeneID" id="10277733"/>
<protein>
    <submittedName>
        <fullName evidence="2">Energy-converting hydrogenase A subunit I EhaI</fullName>
    </submittedName>
</protein>
<dbReference type="EMBL" id="CP002551">
    <property type="protein sequence ID" value="ADZ09524.1"/>
    <property type="molecule type" value="Genomic_DNA"/>
</dbReference>